<evidence type="ECO:0000313" key="6">
    <source>
        <dbReference type="Proteomes" id="UP001234495"/>
    </source>
</evidence>
<dbReference type="Pfam" id="PF00248">
    <property type="entry name" value="Aldo_ket_red"/>
    <property type="match status" value="1"/>
</dbReference>
<comment type="caution">
    <text evidence="5">The sequence shown here is derived from an EMBL/GenBank/DDBJ whole genome shotgun (WGS) entry which is preliminary data.</text>
</comment>
<sequence>MSYIPNQSRYENMQYNRLGKSGLKVPAISLGLYRNFGDTDHFGHAKQMITTAFDIGITHFDLANNYGEPSGSAETNFGRILKEELSGFRDELLIATKAGYDMWPGPYGEWGSRKYMLSSLDQSLKRLQLDYVDIYYSHRYDPHTPLEETVLALDTAVKQGKALYVGVSNYPAGVTKQAIELFKQLRTPFVSHQPNYSMFLRDAEDNLFEVLEDGGVGAVVFQPLYQGLLTTKYVEGIPKDSRVAKGVDSISADQVTKNRIEMVQKLKEIAEERGQTVAQLAIAWSLRHPVVASALIGASRVEQIIENVKAIENLSFTDHELKEIDEILL</sequence>
<dbReference type="PANTHER" id="PTHR43150:SF4">
    <property type="entry name" value="L-GLYCERALDEHYDE 3-PHOSPHATE REDUCTASE"/>
    <property type="match status" value="1"/>
</dbReference>
<reference evidence="5 6" key="1">
    <citation type="submission" date="2023-07" db="EMBL/GenBank/DDBJ databases">
        <title>Genomic Encyclopedia of Type Strains, Phase IV (KMG-IV): sequencing the most valuable type-strain genomes for metagenomic binning, comparative biology and taxonomic classification.</title>
        <authorList>
            <person name="Goeker M."/>
        </authorList>
    </citation>
    <scope>NUCLEOTIDE SEQUENCE [LARGE SCALE GENOMIC DNA]</scope>
    <source>
        <strain evidence="5 6">DSM 29005</strain>
    </source>
</reference>
<evidence type="ECO:0000256" key="1">
    <source>
        <dbReference type="ARBA" id="ARBA00006515"/>
    </source>
</evidence>
<gene>
    <name evidence="5" type="ORF">J2S19_000871</name>
</gene>
<dbReference type="RefSeq" id="WP_307337675.1">
    <property type="nucleotide sequence ID" value="NZ_JAUSUD010000003.1"/>
</dbReference>
<dbReference type="SUPFAM" id="SSF51430">
    <property type="entry name" value="NAD(P)-linked oxidoreductase"/>
    <property type="match status" value="1"/>
</dbReference>
<dbReference type="EMBL" id="JAUSUD010000003">
    <property type="protein sequence ID" value="MDQ0229619.1"/>
    <property type="molecule type" value="Genomic_DNA"/>
</dbReference>
<dbReference type="Proteomes" id="UP001234495">
    <property type="component" value="Unassembled WGS sequence"/>
</dbReference>
<evidence type="ECO:0000256" key="3">
    <source>
        <dbReference type="ARBA" id="ARBA00023002"/>
    </source>
</evidence>
<feature type="domain" description="NADP-dependent oxidoreductase" evidence="4">
    <location>
        <begin position="28"/>
        <end position="327"/>
    </location>
</feature>
<dbReference type="EC" id="1.1.1.-" evidence="5"/>
<dbReference type="GO" id="GO:0016491">
    <property type="term" value="F:oxidoreductase activity"/>
    <property type="evidence" value="ECO:0007669"/>
    <property type="project" value="UniProtKB-KW"/>
</dbReference>
<protein>
    <submittedName>
        <fullName evidence="5">L-glyceraldehyde 3-phosphate reductase</fullName>
        <ecNumber evidence="5">1.1.1.-</ecNumber>
    </submittedName>
</protein>
<dbReference type="InterPro" id="IPR036812">
    <property type="entry name" value="NAD(P)_OxRdtase_dom_sf"/>
</dbReference>
<name>A0ABT9ZBJ0_9BACI</name>
<keyword evidence="2" id="KW-0521">NADP</keyword>
<keyword evidence="3 5" id="KW-0560">Oxidoreductase</keyword>
<dbReference type="Gene3D" id="3.20.20.100">
    <property type="entry name" value="NADP-dependent oxidoreductase domain"/>
    <property type="match status" value="1"/>
</dbReference>
<dbReference type="PANTHER" id="PTHR43150">
    <property type="entry name" value="HYPERKINETIC, ISOFORM M"/>
    <property type="match status" value="1"/>
</dbReference>
<evidence type="ECO:0000259" key="4">
    <source>
        <dbReference type="Pfam" id="PF00248"/>
    </source>
</evidence>
<comment type="similarity">
    <text evidence="1">Belongs to the shaker potassium channel beta subunit family.</text>
</comment>
<evidence type="ECO:0000313" key="5">
    <source>
        <dbReference type="EMBL" id="MDQ0229619.1"/>
    </source>
</evidence>
<dbReference type="PRINTS" id="PR01577">
    <property type="entry name" value="KCNABCHANNEL"/>
</dbReference>
<evidence type="ECO:0000256" key="2">
    <source>
        <dbReference type="ARBA" id="ARBA00022857"/>
    </source>
</evidence>
<dbReference type="InterPro" id="IPR023210">
    <property type="entry name" value="NADP_OxRdtase_dom"/>
</dbReference>
<proteinExistence type="inferred from homology"/>
<organism evidence="5 6">
    <name type="scientific">Metabacillus malikii</name>
    <dbReference type="NCBI Taxonomy" id="1504265"/>
    <lineage>
        <taxon>Bacteria</taxon>
        <taxon>Bacillati</taxon>
        <taxon>Bacillota</taxon>
        <taxon>Bacilli</taxon>
        <taxon>Bacillales</taxon>
        <taxon>Bacillaceae</taxon>
        <taxon>Metabacillus</taxon>
    </lineage>
</organism>
<keyword evidence="6" id="KW-1185">Reference proteome</keyword>
<accession>A0ABT9ZBJ0</accession>
<dbReference type="InterPro" id="IPR005399">
    <property type="entry name" value="K_chnl_volt-dep_bsu_KCNAB-rel"/>
</dbReference>